<reference evidence="1 2" key="1">
    <citation type="journal article" date="2002" name="Proc. Natl. Acad. Sci. U.S.A.">
        <title>Extensive mosaic structure revealed by the complete genome sequence of uropathogenic Escherichia coli.</title>
        <authorList>
            <person name="Welch R.A."/>
            <person name="Burland V."/>
            <person name="Plunkett G.III."/>
            <person name="Redford P."/>
            <person name="Roesch P."/>
            <person name="Rasko D."/>
            <person name="Buckles E.L."/>
            <person name="Liou S.R."/>
            <person name="Boutin A."/>
            <person name="Hackett J."/>
            <person name="Stroud D."/>
            <person name="Mayhew G.F."/>
            <person name="Rose D.J."/>
            <person name="Zhou S."/>
            <person name="Schwartz D.C."/>
            <person name="Perna N.T."/>
            <person name="Mobley H.L."/>
            <person name="Donnenberg M.S."/>
            <person name="Blattner F.R."/>
        </authorList>
    </citation>
    <scope>NUCLEOTIDE SEQUENCE [LARGE SCALE GENOMIC DNA]</scope>
    <source>
        <strain evidence="2">CFT073 / ATCC 700928 / UPEC</strain>
    </source>
</reference>
<dbReference type="KEGG" id="ecc:c1449"/>
<dbReference type="Proteomes" id="UP000001410">
    <property type="component" value="Chromosome"/>
</dbReference>
<accession>A0A0H2V6H7</accession>
<dbReference type="AlphaFoldDB" id="A0A0H2V6H7"/>
<keyword evidence="2" id="KW-1185">Reference proteome</keyword>
<gene>
    <name evidence="1" type="ordered locus">c1449</name>
</gene>
<name>A0A0H2V6H7_ECOL6</name>
<dbReference type="STRING" id="199310.c1449"/>
<evidence type="ECO:0000313" key="1">
    <source>
        <dbReference type="EMBL" id="AAN79918.1"/>
    </source>
</evidence>
<protein>
    <submittedName>
        <fullName evidence="1">Uncharacterized protein</fullName>
    </submittedName>
</protein>
<proteinExistence type="predicted"/>
<dbReference type="HOGENOM" id="CLU_2011636_0_0_6"/>
<dbReference type="EMBL" id="AE014075">
    <property type="protein sequence ID" value="AAN79918.1"/>
    <property type="molecule type" value="Genomic_DNA"/>
</dbReference>
<evidence type="ECO:0000313" key="2">
    <source>
        <dbReference type="Proteomes" id="UP000001410"/>
    </source>
</evidence>
<organism evidence="1 2">
    <name type="scientific">Escherichia coli O6:H1 (strain CFT073 / ATCC 700928 / UPEC)</name>
    <dbReference type="NCBI Taxonomy" id="199310"/>
    <lineage>
        <taxon>Bacteria</taxon>
        <taxon>Pseudomonadati</taxon>
        <taxon>Pseudomonadota</taxon>
        <taxon>Gammaproteobacteria</taxon>
        <taxon>Enterobacterales</taxon>
        <taxon>Enterobacteriaceae</taxon>
        <taxon>Escherichia</taxon>
    </lineage>
</organism>
<sequence length="123" mass="13954">MLRQRRVTQGTAGKGVGLFVFIHTFRPADCLRRKGPRLVIRQHRLCAFKRQYQYANRTTGFLSVPDHQFPGGPIQHQGCQCRCCRGNPAAACGGVSRIITGKNTYFRTLFSDGFRHHIVKTSY</sequence>